<dbReference type="SUPFAM" id="SSF75005">
    <property type="entry name" value="Arabinanase/levansucrase/invertase"/>
    <property type="match status" value="1"/>
</dbReference>
<dbReference type="Pfam" id="PF08244">
    <property type="entry name" value="Glyco_hydro_32C"/>
    <property type="match status" value="1"/>
</dbReference>
<dbReference type="InterPro" id="IPR001362">
    <property type="entry name" value="Glyco_hydro_32"/>
</dbReference>
<keyword evidence="10" id="KW-1185">Reference proteome</keyword>
<dbReference type="Gene3D" id="2.115.10.20">
    <property type="entry name" value="Glycosyl hydrolase domain, family 43"/>
    <property type="match status" value="1"/>
</dbReference>
<feature type="domain" description="Glycosyl hydrolase family 32 C-terminal" evidence="8">
    <location>
        <begin position="421"/>
        <end position="583"/>
    </location>
</feature>
<dbReference type="Proteomes" id="UP000275267">
    <property type="component" value="Unassembled WGS sequence"/>
</dbReference>
<reference evidence="10" key="1">
    <citation type="journal article" date="2019" name="Nat. Commun.">
        <title>The genome of broomcorn millet.</title>
        <authorList>
            <person name="Zou C."/>
            <person name="Miki D."/>
            <person name="Li D."/>
            <person name="Tang Q."/>
            <person name="Xiao L."/>
            <person name="Rajput S."/>
            <person name="Deng P."/>
            <person name="Jia W."/>
            <person name="Huang R."/>
            <person name="Zhang M."/>
            <person name="Sun Y."/>
            <person name="Hu J."/>
            <person name="Fu X."/>
            <person name="Schnable P.S."/>
            <person name="Li F."/>
            <person name="Zhang H."/>
            <person name="Feng B."/>
            <person name="Zhu X."/>
            <person name="Liu R."/>
            <person name="Schnable J.C."/>
            <person name="Zhu J.-K."/>
            <person name="Zhang H."/>
        </authorList>
    </citation>
    <scope>NUCLEOTIDE SEQUENCE [LARGE SCALE GENOMIC DNA]</scope>
</reference>
<accession>A0A3L6SBX8</accession>
<feature type="domain" description="Glycosyl hydrolase family 32 N-terminal" evidence="7">
    <location>
        <begin position="126"/>
        <end position="418"/>
    </location>
</feature>
<dbReference type="PANTHER" id="PTHR31953">
    <property type="entry name" value="BETA-FRUCTOFURANOSIDASE, INSOLUBLE ISOENZYME CWINV1-RELATED"/>
    <property type="match status" value="1"/>
</dbReference>
<organism evidence="9 10">
    <name type="scientific">Panicum miliaceum</name>
    <name type="common">Proso millet</name>
    <name type="synonym">Broomcorn millet</name>
    <dbReference type="NCBI Taxonomy" id="4540"/>
    <lineage>
        <taxon>Eukaryota</taxon>
        <taxon>Viridiplantae</taxon>
        <taxon>Streptophyta</taxon>
        <taxon>Embryophyta</taxon>
        <taxon>Tracheophyta</taxon>
        <taxon>Spermatophyta</taxon>
        <taxon>Magnoliopsida</taxon>
        <taxon>Liliopsida</taxon>
        <taxon>Poales</taxon>
        <taxon>Poaceae</taxon>
        <taxon>PACMAD clade</taxon>
        <taxon>Panicoideae</taxon>
        <taxon>Panicodae</taxon>
        <taxon>Paniceae</taxon>
        <taxon>Panicinae</taxon>
        <taxon>Panicum</taxon>
        <taxon>Panicum sect. Panicum</taxon>
    </lineage>
</organism>
<evidence type="ECO:0000313" key="10">
    <source>
        <dbReference type="Proteomes" id="UP000275267"/>
    </source>
</evidence>
<evidence type="ECO:0000256" key="6">
    <source>
        <dbReference type="SAM" id="MobiDB-lite"/>
    </source>
</evidence>
<dbReference type="AlphaFoldDB" id="A0A3L6SBX8"/>
<dbReference type="STRING" id="4540.A0A3L6SBX8"/>
<dbReference type="InterPro" id="IPR050551">
    <property type="entry name" value="Fructan_Metab_Enzymes"/>
</dbReference>
<evidence type="ECO:0000256" key="3">
    <source>
        <dbReference type="ARBA" id="ARBA00023180"/>
    </source>
</evidence>
<sequence>MDNELTTNQVWIRSFREKDARNTNRPKASTVPSILPVPVGAFSLRKRKSQSLYISSTTTCLIHIVIQTHKLGGPAACAAVVVVAVADLAVDDGLRTGYHFQPPKHWINACCGIGEANGRDRDPVRADPNGVMYYKGVYHLFYQYNPRGAVWGNIVWAHAVSTDLVDWVMLPPAMYPTAPFDVNGCWSGSANVLPDGTPVIMCRTWRTPRTSPTRTSGSGSSRTTTPVIAPGPGMNATAFRDPTTAWQGPDGLWRLVIGTKNNHRGLAMLYHSRDFKKWAPANRALHSGDTGMWECPDFYPVTSPGVSGGGGGTKNVLKVSLDLTRFEYYTFGEYDHATDTYVPDAALADGNDGLRYDYGNFYASKTFLDTAKQRRILWGWANESDSTADDIRKGWAGVQAVPRKIWLSSDGKQLVQWPLAEIESLRGGLVNITDRLVGAGQHFEVAGLASAAQADVEASFQVADLDKAESFDPAWRGADAQTVCAARGADARGGVGPFGLREERTAVFFRVFKGGDGGKHVVLMCNDPSMSSHADNLYKPTFAGFVDVDIAQTGGKIALRTLIDHSVVESFGAHGKTCILSRVNLLMVQKLNRNHPTPNK</sequence>
<evidence type="ECO:0000256" key="1">
    <source>
        <dbReference type="ARBA" id="ARBA00009902"/>
    </source>
</evidence>
<comment type="similarity">
    <text evidence="1 5">Belongs to the glycosyl hydrolase 32 family.</text>
</comment>
<dbReference type="GO" id="GO:0005975">
    <property type="term" value="P:carbohydrate metabolic process"/>
    <property type="evidence" value="ECO:0007669"/>
    <property type="project" value="InterPro"/>
</dbReference>
<proteinExistence type="inferred from homology"/>
<evidence type="ECO:0000256" key="4">
    <source>
        <dbReference type="ARBA" id="ARBA00023295"/>
    </source>
</evidence>
<dbReference type="EMBL" id="PQIB02000005">
    <property type="protein sequence ID" value="RLN18049.1"/>
    <property type="molecule type" value="Genomic_DNA"/>
</dbReference>
<name>A0A3L6SBX8_PANMI</name>
<dbReference type="Pfam" id="PF00251">
    <property type="entry name" value="Glyco_hydro_32N"/>
    <property type="match status" value="1"/>
</dbReference>
<dbReference type="InterPro" id="IPR013189">
    <property type="entry name" value="Glyco_hydro_32_C"/>
</dbReference>
<dbReference type="SUPFAM" id="SSF49899">
    <property type="entry name" value="Concanavalin A-like lectins/glucanases"/>
    <property type="match status" value="1"/>
</dbReference>
<keyword evidence="2 5" id="KW-0378">Hydrolase</keyword>
<protein>
    <submittedName>
        <fullName evidence="9">Uncharacterized protein</fullName>
    </submittedName>
</protein>
<evidence type="ECO:0000259" key="8">
    <source>
        <dbReference type="Pfam" id="PF08244"/>
    </source>
</evidence>
<evidence type="ECO:0000256" key="2">
    <source>
        <dbReference type="ARBA" id="ARBA00022801"/>
    </source>
</evidence>
<dbReference type="InterPro" id="IPR013320">
    <property type="entry name" value="ConA-like_dom_sf"/>
</dbReference>
<dbReference type="SMART" id="SM00640">
    <property type="entry name" value="Glyco_32"/>
    <property type="match status" value="1"/>
</dbReference>
<evidence type="ECO:0000259" key="7">
    <source>
        <dbReference type="Pfam" id="PF00251"/>
    </source>
</evidence>
<gene>
    <name evidence="9" type="ORF">C2845_PM02G04460</name>
</gene>
<dbReference type="InterPro" id="IPR023296">
    <property type="entry name" value="Glyco_hydro_beta-prop_sf"/>
</dbReference>
<keyword evidence="4 5" id="KW-0326">Glycosidase</keyword>
<dbReference type="Gene3D" id="2.60.120.560">
    <property type="entry name" value="Exo-inulinase, domain 1"/>
    <property type="match status" value="1"/>
</dbReference>
<feature type="region of interest" description="Disordered" evidence="6">
    <location>
        <begin position="207"/>
        <end position="234"/>
    </location>
</feature>
<comment type="caution">
    <text evidence="9">The sequence shown here is derived from an EMBL/GenBank/DDBJ whole genome shotgun (WGS) entry which is preliminary data.</text>
</comment>
<keyword evidence="3" id="KW-0325">Glycoprotein</keyword>
<dbReference type="GO" id="GO:0004553">
    <property type="term" value="F:hydrolase activity, hydrolyzing O-glycosyl compounds"/>
    <property type="evidence" value="ECO:0007669"/>
    <property type="project" value="InterPro"/>
</dbReference>
<dbReference type="InterPro" id="IPR013148">
    <property type="entry name" value="Glyco_hydro_32_N"/>
</dbReference>
<feature type="compositionally biased region" description="Low complexity" evidence="6">
    <location>
        <begin position="207"/>
        <end position="226"/>
    </location>
</feature>
<evidence type="ECO:0000313" key="9">
    <source>
        <dbReference type="EMBL" id="RLN18049.1"/>
    </source>
</evidence>
<dbReference type="OrthoDB" id="202537at2759"/>
<evidence type="ECO:0000256" key="5">
    <source>
        <dbReference type="RuleBase" id="RU362110"/>
    </source>
</evidence>
<dbReference type="CDD" id="cd18624">
    <property type="entry name" value="GH32_Fruct1-like"/>
    <property type="match status" value="1"/>
</dbReference>